<keyword evidence="5 10" id="KW-0547">Nucleotide-binding</keyword>
<evidence type="ECO:0000256" key="2">
    <source>
        <dbReference type="ARBA" id="ARBA00012513"/>
    </source>
</evidence>
<dbReference type="FunFam" id="1.10.510.10:FF:000294">
    <property type="entry name" value="Serine/threonine-protein kinase OXI1"/>
    <property type="match status" value="1"/>
</dbReference>
<name>A0A834WKC9_9FABA</name>
<evidence type="ECO:0000256" key="11">
    <source>
        <dbReference type="RuleBase" id="RU000304"/>
    </source>
</evidence>
<evidence type="ECO:0000256" key="10">
    <source>
        <dbReference type="PROSITE-ProRule" id="PRU10141"/>
    </source>
</evidence>
<dbReference type="Proteomes" id="UP000634136">
    <property type="component" value="Unassembled WGS sequence"/>
</dbReference>
<dbReference type="GO" id="GO:0005524">
    <property type="term" value="F:ATP binding"/>
    <property type="evidence" value="ECO:0007669"/>
    <property type="project" value="UniProtKB-UniRule"/>
</dbReference>
<feature type="region of interest" description="Disordered" evidence="12">
    <location>
        <begin position="182"/>
        <end position="210"/>
    </location>
</feature>
<keyword evidence="3 11" id="KW-0723">Serine/threonine-protein kinase</keyword>
<dbReference type="PROSITE" id="PS00108">
    <property type="entry name" value="PROTEIN_KINASE_ST"/>
    <property type="match status" value="1"/>
</dbReference>
<dbReference type="SUPFAM" id="SSF56112">
    <property type="entry name" value="Protein kinase-like (PK-like)"/>
    <property type="match status" value="1"/>
</dbReference>
<comment type="catalytic activity">
    <reaction evidence="9">
        <text>L-seryl-[protein] + ATP = O-phospho-L-seryl-[protein] + ADP + H(+)</text>
        <dbReference type="Rhea" id="RHEA:17989"/>
        <dbReference type="Rhea" id="RHEA-COMP:9863"/>
        <dbReference type="Rhea" id="RHEA-COMP:11604"/>
        <dbReference type="ChEBI" id="CHEBI:15378"/>
        <dbReference type="ChEBI" id="CHEBI:29999"/>
        <dbReference type="ChEBI" id="CHEBI:30616"/>
        <dbReference type="ChEBI" id="CHEBI:83421"/>
        <dbReference type="ChEBI" id="CHEBI:456216"/>
        <dbReference type="EC" id="2.7.11.1"/>
    </reaction>
</comment>
<protein>
    <recommendedName>
        <fullName evidence="2">non-specific serine/threonine protein kinase</fullName>
        <ecNumber evidence="2">2.7.11.1</ecNumber>
    </recommendedName>
</protein>
<feature type="binding site" evidence="10">
    <location>
        <position position="55"/>
    </location>
    <ligand>
        <name>ATP</name>
        <dbReference type="ChEBI" id="CHEBI:30616"/>
    </ligand>
</feature>
<dbReference type="Gene3D" id="3.30.200.20">
    <property type="entry name" value="Phosphorylase Kinase, domain 1"/>
    <property type="match status" value="1"/>
</dbReference>
<dbReference type="PANTHER" id="PTHR45637">
    <property type="entry name" value="FLIPPASE KINASE 1-RELATED"/>
    <property type="match status" value="1"/>
</dbReference>
<evidence type="ECO:0000256" key="3">
    <source>
        <dbReference type="ARBA" id="ARBA00022527"/>
    </source>
</evidence>
<accession>A0A834WKC9</accession>
<comment type="caution">
    <text evidence="14">The sequence shown here is derived from an EMBL/GenBank/DDBJ whole genome shotgun (WGS) entry which is preliminary data.</text>
</comment>
<dbReference type="AlphaFoldDB" id="A0A834WKC9"/>
<organism evidence="14 15">
    <name type="scientific">Senna tora</name>
    <dbReference type="NCBI Taxonomy" id="362788"/>
    <lineage>
        <taxon>Eukaryota</taxon>
        <taxon>Viridiplantae</taxon>
        <taxon>Streptophyta</taxon>
        <taxon>Embryophyta</taxon>
        <taxon>Tracheophyta</taxon>
        <taxon>Spermatophyta</taxon>
        <taxon>Magnoliopsida</taxon>
        <taxon>eudicotyledons</taxon>
        <taxon>Gunneridae</taxon>
        <taxon>Pentapetalae</taxon>
        <taxon>rosids</taxon>
        <taxon>fabids</taxon>
        <taxon>Fabales</taxon>
        <taxon>Fabaceae</taxon>
        <taxon>Caesalpinioideae</taxon>
        <taxon>Cassia clade</taxon>
        <taxon>Senna</taxon>
    </lineage>
</organism>
<proteinExistence type="inferred from homology"/>
<dbReference type="SMART" id="SM00220">
    <property type="entry name" value="S_TKc"/>
    <property type="match status" value="1"/>
</dbReference>
<keyword evidence="15" id="KW-1185">Reference proteome</keyword>
<comment type="catalytic activity">
    <reaction evidence="8">
        <text>L-threonyl-[protein] + ATP = O-phospho-L-threonyl-[protein] + ADP + H(+)</text>
        <dbReference type="Rhea" id="RHEA:46608"/>
        <dbReference type="Rhea" id="RHEA-COMP:11060"/>
        <dbReference type="Rhea" id="RHEA-COMP:11605"/>
        <dbReference type="ChEBI" id="CHEBI:15378"/>
        <dbReference type="ChEBI" id="CHEBI:30013"/>
        <dbReference type="ChEBI" id="CHEBI:30616"/>
        <dbReference type="ChEBI" id="CHEBI:61977"/>
        <dbReference type="ChEBI" id="CHEBI:456216"/>
        <dbReference type="EC" id="2.7.11.1"/>
    </reaction>
</comment>
<dbReference type="InterPro" id="IPR008271">
    <property type="entry name" value="Ser/Thr_kinase_AS"/>
</dbReference>
<dbReference type="EC" id="2.7.11.1" evidence="2"/>
<dbReference type="GO" id="GO:0004674">
    <property type="term" value="F:protein serine/threonine kinase activity"/>
    <property type="evidence" value="ECO:0007669"/>
    <property type="project" value="UniProtKB-KW"/>
</dbReference>
<gene>
    <name evidence="14" type="ORF">G2W53_022307</name>
</gene>
<dbReference type="PROSITE" id="PS00107">
    <property type="entry name" value="PROTEIN_KINASE_ATP"/>
    <property type="match status" value="1"/>
</dbReference>
<dbReference type="Pfam" id="PF00069">
    <property type="entry name" value="Pkinase"/>
    <property type="match status" value="2"/>
</dbReference>
<evidence type="ECO:0000256" key="9">
    <source>
        <dbReference type="ARBA" id="ARBA00048679"/>
    </source>
</evidence>
<sequence length="484" mass="54795">MESENPRLPELDLNKIRVLKVLGKGAMGTVFLVNDVVSTVADDNPPARKSPFALKVVQKCSLHAKLDADRRARWEIDVLSRLSHPFLPSLLGAFESNQFLGWAIPYCPGGDLNVLRYRQTDRVFSPAVIRFYLAEIVCALDHLHSLGIAYRDLKPENVLVQQSGHVTLTDFDLSRELKPKSMKDAAATTVPTSPVVGGMEETPPPESRRKHRRNFTRWLPVSPDIIYQRTGLKKAKSARVSPVSRRKPSFSNNGERSNSFVGTEEYVSPEVVRGEGHEFAVDWWALGILTYEMLRLGFARGASEIKEHEFFRGVQWELLTEVVRPPFIPSREEGSSFAVLGFDGQEEMETRSENRVEDTIQKGKTWVKTKSNPVYEERQEEEVVNVSNMHDRMEIGSPIRTPKKHDAEKNNQTESSLLELQAKSFIWLSRCSELKARNVVKKLGTQWRFHGGEAEARADYVVESIGVFTDKDKAAAHLKVSHIY</sequence>
<evidence type="ECO:0000259" key="13">
    <source>
        <dbReference type="PROSITE" id="PS50011"/>
    </source>
</evidence>
<evidence type="ECO:0000256" key="12">
    <source>
        <dbReference type="SAM" id="MobiDB-lite"/>
    </source>
</evidence>
<evidence type="ECO:0000313" key="15">
    <source>
        <dbReference type="Proteomes" id="UP000634136"/>
    </source>
</evidence>
<dbReference type="InterPro" id="IPR017441">
    <property type="entry name" value="Protein_kinase_ATP_BS"/>
</dbReference>
<dbReference type="InterPro" id="IPR000719">
    <property type="entry name" value="Prot_kinase_dom"/>
</dbReference>
<evidence type="ECO:0000256" key="4">
    <source>
        <dbReference type="ARBA" id="ARBA00022679"/>
    </source>
</evidence>
<dbReference type="EMBL" id="JAAIUW010000007">
    <property type="protein sequence ID" value="KAF7824163.1"/>
    <property type="molecule type" value="Genomic_DNA"/>
</dbReference>
<keyword evidence="4" id="KW-0808">Transferase</keyword>
<evidence type="ECO:0000256" key="1">
    <source>
        <dbReference type="ARBA" id="ARBA00009903"/>
    </source>
</evidence>
<feature type="domain" description="Protein kinase" evidence="13">
    <location>
        <begin position="16"/>
        <end position="426"/>
    </location>
</feature>
<reference evidence="14" key="1">
    <citation type="submission" date="2020-09" db="EMBL/GenBank/DDBJ databases">
        <title>Genome-Enabled Discovery of Anthraquinone Biosynthesis in Senna tora.</title>
        <authorList>
            <person name="Kang S.-H."/>
            <person name="Pandey R.P."/>
            <person name="Lee C.-M."/>
            <person name="Sim J.-S."/>
            <person name="Jeong J.-T."/>
            <person name="Choi B.-S."/>
            <person name="Jung M."/>
            <person name="Ginzburg D."/>
            <person name="Zhao K."/>
            <person name="Won S.Y."/>
            <person name="Oh T.-J."/>
            <person name="Yu Y."/>
            <person name="Kim N.-H."/>
            <person name="Lee O.R."/>
            <person name="Lee T.-H."/>
            <person name="Bashyal P."/>
            <person name="Kim T.-S."/>
            <person name="Lee W.-H."/>
            <person name="Kawkins C."/>
            <person name="Kim C.-K."/>
            <person name="Kim J.S."/>
            <person name="Ahn B.O."/>
            <person name="Rhee S.Y."/>
            <person name="Sohng J.K."/>
        </authorList>
    </citation>
    <scope>NUCLEOTIDE SEQUENCE</scope>
    <source>
        <tissue evidence="14">Leaf</tissue>
    </source>
</reference>
<evidence type="ECO:0000256" key="6">
    <source>
        <dbReference type="ARBA" id="ARBA00022777"/>
    </source>
</evidence>
<evidence type="ECO:0000313" key="14">
    <source>
        <dbReference type="EMBL" id="KAF7824163.1"/>
    </source>
</evidence>
<evidence type="ECO:0000256" key="7">
    <source>
        <dbReference type="ARBA" id="ARBA00022840"/>
    </source>
</evidence>
<comment type="similarity">
    <text evidence="1">Belongs to the protein kinase superfamily. AGC Ser/Thr protein kinase family.</text>
</comment>
<evidence type="ECO:0000256" key="8">
    <source>
        <dbReference type="ARBA" id="ARBA00047899"/>
    </source>
</evidence>
<evidence type="ECO:0000256" key="5">
    <source>
        <dbReference type="ARBA" id="ARBA00022741"/>
    </source>
</evidence>
<dbReference type="PROSITE" id="PS50011">
    <property type="entry name" value="PROTEIN_KINASE_DOM"/>
    <property type="match status" value="1"/>
</dbReference>
<keyword evidence="6 14" id="KW-0418">Kinase</keyword>
<dbReference type="OrthoDB" id="432483at2759"/>
<keyword evidence="7 10" id="KW-0067">ATP-binding</keyword>
<dbReference type="Gene3D" id="1.10.510.10">
    <property type="entry name" value="Transferase(Phosphotransferase) domain 1"/>
    <property type="match status" value="2"/>
</dbReference>
<dbReference type="InterPro" id="IPR011009">
    <property type="entry name" value="Kinase-like_dom_sf"/>
</dbReference>